<dbReference type="AlphaFoldDB" id="A0ABD3HT93"/>
<gene>
    <name evidence="1" type="ORF">R1sor_008329</name>
</gene>
<protein>
    <submittedName>
        <fullName evidence="1">Uncharacterized protein</fullName>
    </submittedName>
</protein>
<name>A0ABD3HT93_9MARC</name>
<dbReference type="Gene3D" id="3.80.10.10">
    <property type="entry name" value="Ribonuclease Inhibitor"/>
    <property type="match status" value="1"/>
</dbReference>
<evidence type="ECO:0000313" key="2">
    <source>
        <dbReference type="Proteomes" id="UP001633002"/>
    </source>
</evidence>
<dbReference type="InterPro" id="IPR032675">
    <property type="entry name" value="LRR_dom_sf"/>
</dbReference>
<dbReference type="Proteomes" id="UP001633002">
    <property type="component" value="Unassembled WGS sequence"/>
</dbReference>
<evidence type="ECO:0000313" key="1">
    <source>
        <dbReference type="EMBL" id="KAL3694678.1"/>
    </source>
</evidence>
<organism evidence="1 2">
    <name type="scientific">Riccia sorocarpa</name>
    <dbReference type="NCBI Taxonomy" id="122646"/>
    <lineage>
        <taxon>Eukaryota</taxon>
        <taxon>Viridiplantae</taxon>
        <taxon>Streptophyta</taxon>
        <taxon>Embryophyta</taxon>
        <taxon>Marchantiophyta</taxon>
        <taxon>Marchantiopsida</taxon>
        <taxon>Marchantiidae</taxon>
        <taxon>Marchantiales</taxon>
        <taxon>Ricciaceae</taxon>
        <taxon>Riccia</taxon>
    </lineage>
</organism>
<proteinExistence type="predicted"/>
<comment type="caution">
    <text evidence="1">The sequence shown here is derived from an EMBL/GenBank/DDBJ whole genome shotgun (WGS) entry which is preliminary data.</text>
</comment>
<keyword evidence="2" id="KW-1185">Reference proteome</keyword>
<dbReference type="SUPFAM" id="SSF52047">
    <property type="entry name" value="RNI-like"/>
    <property type="match status" value="1"/>
</dbReference>
<sequence>MESPPLSDDTPETSEFSQFFFPLRFEWIPWRVGAGEPGSSGSYHALCLSAVVRMVWYGLARMTYKDTADASPMTPKLLGVVKAFNSSTSKHKLLVIDEANDIPGKFLAAIDQDSLSSQLLSDQSSVEGILVQSRGGMLSRVCTQIGHLLASSSTLEMLVFQLRDIDFRLTDAMAKALSEGLVQTKCLRSLGLVENLMKTQFADVLTSAFTGNVENTSLEVIELPANLERLGMALEVLVSKYKNLKMIRLRFTIHPAFSRATIFQMVAEWDDNFQMVAECLRSRQQSVSYTSEVLVLSFFVDASETLRFSVEEEQRLLSCWRKWLSANDGAFKLKVFQSLHQKRRLKAMVLTCSEDDRSMSNKVFRSLMDLVQANIYLEEVASLITDLVDKDWMVLLQEALRRNKEYTADRQAAI</sequence>
<dbReference type="EMBL" id="JBJQOH010000003">
    <property type="protein sequence ID" value="KAL3694678.1"/>
    <property type="molecule type" value="Genomic_DNA"/>
</dbReference>
<accession>A0ABD3HT93</accession>
<reference evidence="1 2" key="1">
    <citation type="submission" date="2024-09" db="EMBL/GenBank/DDBJ databases">
        <title>Chromosome-scale assembly of Riccia sorocarpa.</title>
        <authorList>
            <person name="Paukszto L."/>
        </authorList>
    </citation>
    <scope>NUCLEOTIDE SEQUENCE [LARGE SCALE GENOMIC DNA]</scope>
    <source>
        <strain evidence="1">LP-2024</strain>
        <tissue evidence="1">Aerial parts of the thallus</tissue>
    </source>
</reference>